<gene>
    <name evidence="2" type="ORF">E2C01_038671</name>
</gene>
<reference evidence="2 3" key="1">
    <citation type="submission" date="2019-05" db="EMBL/GenBank/DDBJ databases">
        <title>Another draft genome of Portunus trituberculatus and its Hox gene families provides insights of decapod evolution.</title>
        <authorList>
            <person name="Jeong J.-H."/>
            <person name="Song I."/>
            <person name="Kim S."/>
            <person name="Choi T."/>
            <person name="Kim D."/>
            <person name="Ryu S."/>
            <person name="Kim W."/>
        </authorList>
    </citation>
    <scope>NUCLEOTIDE SEQUENCE [LARGE SCALE GENOMIC DNA]</scope>
    <source>
        <tissue evidence="2">Muscle</tissue>
    </source>
</reference>
<feature type="compositionally biased region" description="Low complexity" evidence="1">
    <location>
        <begin position="92"/>
        <end position="103"/>
    </location>
</feature>
<organism evidence="2 3">
    <name type="scientific">Portunus trituberculatus</name>
    <name type="common">Swimming crab</name>
    <name type="synonym">Neptunus trituberculatus</name>
    <dbReference type="NCBI Taxonomy" id="210409"/>
    <lineage>
        <taxon>Eukaryota</taxon>
        <taxon>Metazoa</taxon>
        <taxon>Ecdysozoa</taxon>
        <taxon>Arthropoda</taxon>
        <taxon>Crustacea</taxon>
        <taxon>Multicrustacea</taxon>
        <taxon>Malacostraca</taxon>
        <taxon>Eumalacostraca</taxon>
        <taxon>Eucarida</taxon>
        <taxon>Decapoda</taxon>
        <taxon>Pleocyemata</taxon>
        <taxon>Brachyura</taxon>
        <taxon>Eubrachyura</taxon>
        <taxon>Portunoidea</taxon>
        <taxon>Portunidae</taxon>
        <taxon>Portuninae</taxon>
        <taxon>Portunus</taxon>
    </lineage>
</organism>
<proteinExistence type="predicted"/>
<feature type="region of interest" description="Disordered" evidence="1">
    <location>
        <begin position="1"/>
        <end position="21"/>
    </location>
</feature>
<evidence type="ECO:0000256" key="1">
    <source>
        <dbReference type="SAM" id="MobiDB-lite"/>
    </source>
</evidence>
<feature type="region of interest" description="Disordered" evidence="1">
    <location>
        <begin position="50"/>
        <end position="109"/>
    </location>
</feature>
<feature type="region of interest" description="Disordered" evidence="1">
    <location>
        <begin position="189"/>
        <end position="209"/>
    </location>
</feature>
<dbReference type="AlphaFoldDB" id="A0A5B7FIK5"/>
<evidence type="ECO:0000313" key="3">
    <source>
        <dbReference type="Proteomes" id="UP000324222"/>
    </source>
</evidence>
<accession>A0A5B7FIK5</accession>
<name>A0A5B7FIK5_PORTR</name>
<dbReference type="Proteomes" id="UP000324222">
    <property type="component" value="Unassembled WGS sequence"/>
</dbReference>
<feature type="compositionally biased region" description="Basic residues" evidence="1">
    <location>
        <begin position="52"/>
        <end position="63"/>
    </location>
</feature>
<protein>
    <submittedName>
        <fullName evidence="2">Uncharacterized protein</fullName>
    </submittedName>
</protein>
<comment type="caution">
    <text evidence="2">The sequence shown here is derived from an EMBL/GenBank/DDBJ whole genome shotgun (WGS) entry which is preliminary data.</text>
</comment>
<dbReference type="EMBL" id="VSRR010006519">
    <property type="protein sequence ID" value="MPC44989.1"/>
    <property type="molecule type" value="Genomic_DNA"/>
</dbReference>
<evidence type="ECO:0000313" key="2">
    <source>
        <dbReference type="EMBL" id="MPC44989.1"/>
    </source>
</evidence>
<keyword evidence="3" id="KW-1185">Reference proteome</keyword>
<sequence length="345" mass="36819">MEPNSHKCTANFGPRQHTPTTTDTISWYGVALHGKHTHSQADTHARAERRANQHKASKNRHYRCLAGRDTGGAGCSQRPRPQPRPCGTHNSPAAPQQRPAVPAHHSGTSLTTQGRWLALGPSLGVRRHSLGHPGPAVHHTSLFSLLTGRDAQSWDPEGAAGARPATPASISPYFGVCVAEKRVKVTVVSGGGSRGHLPRPPWPPRRHRHHLTAKKLNRKTRKMLWRRGTKAWSARRAGAAWHSLVGAAACWGGGTTSPLRSGGWIIIWSLRRLIWVESRVRGGNGGGISPVATHTKGDLPVHLTYIFVLPSATPPHGSSRPSLAGVAADRCGGGAGLRAASQPPG</sequence>